<proteinExistence type="predicted"/>
<keyword evidence="1" id="KW-0472">Membrane</keyword>
<organism evidence="2 3">
    <name type="scientific">Agrobacterium genomosp. 13 str. CFBP 6927</name>
    <dbReference type="NCBI Taxonomy" id="1183428"/>
    <lineage>
        <taxon>Bacteria</taxon>
        <taxon>Pseudomonadati</taxon>
        <taxon>Pseudomonadota</taxon>
        <taxon>Alphaproteobacteria</taxon>
        <taxon>Hyphomicrobiales</taxon>
        <taxon>Rhizobiaceae</taxon>
        <taxon>Rhizobium/Agrobacterium group</taxon>
        <taxon>Agrobacterium</taxon>
        <taxon>Agrobacterium tumefaciens complex</taxon>
    </lineage>
</organism>
<evidence type="ECO:0000313" key="3">
    <source>
        <dbReference type="Proteomes" id="UP000191812"/>
    </source>
</evidence>
<evidence type="ECO:0000256" key="1">
    <source>
        <dbReference type="SAM" id="Phobius"/>
    </source>
</evidence>
<name>A0ABM9VEV3_9HYPH</name>
<feature type="transmembrane region" description="Helical" evidence="1">
    <location>
        <begin position="12"/>
        <end position="35"/>
    </location>
</feature>
<keyword evidence="3" id="KW-1185">Reference proteome</keyword>
<gene>
    <name evidence="2" type="ORF">AGR13a_Cc260046</name>
</gene>
<dbReference type="Proteomes" id="UP000191812">
    <property type="component" value="Unassembled WGS sequence"/>
</dbReference>
<reference evidence="2 3" key="1">
    <citation type="submission" date="2016-01" db="EMBL/GenBank/DDBJ databases">
        <authorList>
            <person name="Regsiter A."/>
            <person name="william w."/>
        </authorList>
    </citation>
    <scope>NUCLEOTIDE SEQUENCE [LARGE SCALE GENOMIC DNA]</scope>
    <source>
        <strain evidence="2 3">CFBP 6927</strain>
    </source>
</reference>
<sequence length="125" mass="14026">MLWCHFMVSQAFIMSAFFILSISMPALCMQSFLLAMDMPSFFIVSVFMVSLCMVSFFIASVFMLSAWAMPAKDSADSIEAVAMAAKMRVMKGLLWTSFYVRRHCAGGSLLSIRSGVAHRYSFTRL</sequence>
<keyword evidence="1" id="KW-0812">Transmembrane</keyword>
<protein>
    <submittedName>
        <fullName evidence="2">Uncharacterized protein</fullName>
    </submittedName>
</protein>
<comment type="caution">
    <text evidence="2">The sequence shown here is derived from an EMBL/GenBank/DDBJ whole genome shotgun (WGS) entry which is preliminary data.</text>
</comment>
<feature type="transmembrane region" description="Helical" evidence="1">
    <location>
        <begin position="41"/>
        <end position="64"/>
    </location>
</feature>
<evidence type="ECO:0000313" key="2">
    <source>
        <dbReference type="EMBL" id="CUX28070.1"/>
    </source>
</evidence>
<keyword evidence="1" id="KW-1133">Transmembrane helix</keyword>
<accession>A0ABM9VEV3</accession>
<dbReference type="EMBL" id="FBWH01000019">
    <property type="protein sequence ID" value="CUX28070.1"/>
    <property type="molecule type" value="Genomic_DNA"/>
</dbReference>